<accession>A0ABP8G9V8</accession>
<comment type="caution">
    <text evidence="2">The sequence shown here is derived from an EMBL/GenBank/DDBJ whole genome shotgun (WGS) entry which is preliminary data.</text>
</comment>
<evidence type="ECO:0000313" key="2">
    <source>
        <dbReference type="EMBL" id="GAA4320184.1"/>
    </source>
</evidence>
<dbReference type="Proteomes" id="UP001501725">
    <property type="component" value="Unassembled WGS sequence"/>
</dbReference>
<evidence type="ECO:0000313" key="3">
    <source>
        <dbReference type="Proteomes" id="UP001501725"/>
    </source>
</evidence>
<keyword evidence="3" id="KW-1185">Reference proteome</keyword>
<protein>
    <submittedName>
        <fullName evidence="2">Uncharacterized protein</fullName>
    </submittedName>
</protein>
<organism evidence="2 3">
    <name type="scientific">Flaviaesturariibacter amylovorans</name>
    <dbReference type="NCBI Taxonomy" id="1084520"/>
    <lineage>
        <taxon>Bacteria</taxon>
        <taxon>Pseudomonadati</taxon>
        <taxon>Bacteroidota</taxon>
        <taxon>Chitinophagia</taxon>
        <taxon>Chitinophagales</taxon>
        <taxon>Chitinophagaceae</taxon>
        <taxon>Flaviaestuariibacter</taxon>
    </lineage>
</organism>
<name>A0ABP8G9V8_9BACT</name>
<feature type="region of interest" description="Disordered" evidence="1">
    <location>
        <begin position="30"/>
        <end position="63"/>
    </location>
</feature>
<gene>
    <name evidence="2" type="ORF">GCM10023184_05260</name>
</gene>
<reference evidence="3" key="1">
    <citation type="journal article" date="2019" name="Int. J. Syst. Evol. Microbiol.">
        <title>The Global Catalogue of Microorganisms (GCM) 10K type strain sequencing project: providing services to taxonomists for standard genome sequencing and annotation.</title>
        <authorList>
            <consortium name="The Broad Institute Genomics Platform"/>
            <consortium name="The Broad Institute Genome Sequencing Center for Infectious Disease"/>
            <person name="Wu L."/>
            <person name="Ma J."/>
        </authorList>
    </citation>
    <scope>NUCLEOTIDE SEQUENCE [LARGE SCALE GENOMIC DNA]</scope>
    <source>
        <strain evidence="3">JCM 17919</strain>
    </source>
</reference>
<sequence length="63" mass="7020">MHDAAGGVVLLGAEHIDVLRLQGEERYFGAGGHKAEEQENDEEDKEKDRALRVSQQEGKGKMR</sequence>
<dbReference type="EMBL" id="BAABGY010000002">
    <property type="protein sequence ID" value="GAA4320184.1"/>
    <property type="molecule type" value="Genomic_DNA"/>
</dbReference>
<proteinExistence type="predicted"/>
<evidence type="ECO:0000256" key="1">
    <source>
        <dbReference type="SAM" id="MobiDB-lite"/>
    </source>
</evidence>